<proteinExistence type="predicted"/>
<organism evidence="2 3">
    <name type="scientific">Oryza sativa subsp. japonica</name>
    <name type="common">Rice</name>
    <dbReference type="NCBI Taxonomy" id="39947"/>
    <lineage>
        <taxon>Eukaryota</taxon>
        <taxon>Viridiplantae</taxon>
        <taxon>Streptophyta</taxon>
        <taxon>Embryophyta</taxon>
        <taxon>Tracheophyta</taxon>
        <taxon>Spermatophyta</taxon>
        <taxon>Magnoliopsida</taxon>
        <taxon>Liliopsida</taxon>
        <taxon>Poales</taxon>
        <taxon>Poaceae</taxon>
        <taxon>BOP clade</taxon>
        <taxon>Oryzoideae</taxon>
        <taxon>Oryzeae</taxon>
        <taxon>Oryzinae</taxon>
        <taxon>Oryza</taxon>
        <taxon>Oryza sativa</taxon>
    </lineage>
</organism>
<dbReference type="AlphaFoldDB" id="C7IYC0"/>
<feature type="compositionally biased region" description="Pro residues" evidence="1">
    <location>
        <begin position="24"/>
        <end position="33"/>
    </location>
</feature>
<feature type="region of interest" description="Disordered" evidence="1">
    <location>
        <begin position="20"/>
        <end position="85"/>
    </location>
</feature>
<name>C7IYC0_ORYSJ</name>
<dbReference type="EMBL" id="AP008208">
    <property type="protein sequence ID" value="BAH91601.1"/>
    <property type="molecule type" value="Genomic_DNA"/>
</dbReference>
<reference evidence="3" key="2">
    <citation type="journal article" date="2008" name="Nucleic Acids Res.">
        <title>The rice annotation project database (RAP-DB): 2008 update.</title>
        <authorList>
            <consortium name="The rice annotation project (RAP)"/>
        </authorList>
    </citation>
    <scope>GENOME REANNOTATION</scope>
    <source>
        <strain evidence="3">cv. Nipponbare</strain>
    </source>
</reference>
<protein>
    <submittedName>
        <fullName evidence="2">Os02g0235200 protein</fullName>
    </submittedName>
</protein>
<evidence type="ECO:0000313" key="2">
    <source>
        <dbReference type="EMBL" id="BAH91601.1"/>
    </source>
</evidence>
<reference evidence="2 3" key="1">
    <citation type="journal article" date="2005" name="Nature">
        <title>The map-based sequence of the rice genome.</title>
        <authorList>
            <consortium name="International rice genome sequencing project (IRGSP)"/>
            <person name="Matsumoto T."/>
            <person name="Wu J."/>
            <person name="Kanamori H."/>
            <person name="Katayose Y."/>
            <person name="Fujisawa M."/>
            <person name="Namiki N."/>
            <person name="Mizuno H."/>
            <person name="Yamamoto K."/>
            <person name="Antonio B.A."/>
            <person name="Baba T."/>
            <person name="Sakata K."/>
            <person name="Nagamura Y."/>
            <person name="Aoki H."/>
            <person name="Arikawa K."/>
            <person name="Arita K."/>
            <person name="Bito T."/>
            <person name="Chiden Y."/>
            <person name="Fujitsuka N."/>
            <person name="Fukunaka R."/>
            <person name="Hamada M."/>
            <person name="Harada C."/>
            <person name="Hayashi A."/>
            <person name="Hijishita S."/>
            <person name="Honda M."/>
            <person name="Hosokawa S."/>
            <person name="Ichikawa Y."/>
            <person name="Idonuma A."/>
            <person name="Iijima M."/>
            <person name="Ikeda M."/>
            <person name="Ikeno M."/>
            <person name="Ito K."/>
            <person name="Ito S."/>
            <person name="Ito T."/>
            <person name="Ito Y."/>
            <person name="Ito Y."/>
            <person name="Iwabuchi A."/>
            <person name="Kamiya K."/>
            <person name="Karasawa W."/>
            <person name="Kurita K."/>
            <person name="Katagiri S."/>
            <person name="Kikuta A."/>
            <person name="Kobayashi H."/>
            <person name="Kobayashi N."/>
            <person name="Machita K."/>
            <person name="Maehara T."/>
            <person name="Masukawa M."/>
            <person name="Mizubayashi T."/>
            <person name="Mukai Y."/>
            <person name="Nagasaki H."/>
            <person name="Nagata Y."/>
            <person name="Naito S."/>
            <person name="Nakashima M."/>
            <person name="Nakama Y."/>
            <person name="Nakamichi Y."/>
            <person name="Nakamura M."/>
            <person name="Meguro A."/>
            <person name="Negishi M."/>
            <person name="Ohta I."/>
            <person name="Ohta T."/>
            <person name="Okamoto M."/>
            <person name="Ono N."/>
            <person name="Saji S."/>
            <person name="Sakaguchi M."/>
            <person name="Sakai K."/>
            <person name="Shibata M."/>
            <person name="Shimokawa T."/>
            <person name="Song J."/>
            <person name="Takazaki Y."/>
            <person name="Terasawa K."/>
            <person name="Tsugane M."/>
            <person name="Tsuji K."/>
            <person name="Ueda S."/>
            <person name="Waki K."/>
            <person name="Yamagata H."/>
            <person name="Yamamoto M."/>
            <person name="Yamamoto S."/>
            <person name="Yamane H."/>
            <person name="Yoshiki S."/>
            <person name="Yoshihara R."/>
            <person name="Yukawa K."/>
            <person name="Zhong H."/>
            <person name="Yano M."/>
            <person name="Yuan Q."/>
            <person name="Ouyang S."/>
            <person name="Liu J."/>
            <person name="Jones K.M."/>
            <person name="Gansberger K."/>
            <person name="Moffat K."/>
            <person name="Hill J."/>
            <person name="Bera J."/>
            <person name="Fadrosh D."/>
            <person name="Jin S."/>
            <person name="Johri S."/>
            <person name="Kim M."/>
            <person name="Overton L."/>
            <person name="Reardon M."/>
            <person name="Tsitrin T."/>
            <person name="Vuong H."/>
            <person name="Weaver B."/>
            <person name="Ciecko A."/>
            <person name="Tallon L."/>
            <person name="Jackson J."/>
            <person name="Pai G."/>
            <person name="Aken S.V."/>
            <person name="Utterback T."/>
            <person name="Reidmuller S."/>
            <person name="Feldblyum T."/>
            <person name="Hsiao J."/>
            <person name="Zismann V."/>
            <person name="Iobst S."/>
            <person name="de Vazeille A.R."/>
            <person name="Buell C.R."/>
            <person name="Ying K."/>
            <person name="Li Y."/>
            <person name="Lu T."/>
            <person name="Huang Y."/>
            <person name="Zhao Q."/>
            <person name="Feng Q."/>
            <person name="Zhang L."/>
            <person name="Zhu J."/>
            <person name="Weng Q."/>
            <person name="Mu J."/>
            <person name="Lu Y."/>
            <person name="Fan D."/>
            <person name="Liu Y."/>
            <person name="Guan J."/>
            <person name="Zhang Y."/>
            <person name="Yu S."/>
            <person name="Liu X."/>
            <person name="Zhang Y."/>
            <person name="Hong G."/>
            <person name="Han B."/>
            <person name="Choisne N."/>
            <person name="Demange N."/>
            <person name="Orjeda G."/>
            <person name="Samain S."/>
            <person name="Cattolico L."/>
            <person name="Pelletier E."/>
            <person name="Couloux A."/>
            <person name="Segurens B."/>
            <person name="Wincker P."/>
            <person name="D'Hont A."/>
            <person name="Scarpelli C."/>
            <person name="Weissenbach J."/>
            <person name="Salanoubat M."/>
            <person name="Quetier F."/>
            <person name="Yu Y."/>
            <person name="Kim H.R."/>
            <person name="Rambo T."/>
            <person name="Currie J."/>
            <person name="Collura K."/>
            <person name="Luo M."/>
            <person name="Yang T."/>
            <person name="Ammiraju J.S.S."/>
            <person name="Engler F."/>
            <person name="Soderlund C."/>
            <person name="Wing R.A."/>
            <person name="Palmer L.E."/>
            <person name="de la Bastide M."/>
            <person name="Spiegel L."/>
            <person name="Nascimento L."/>
            <person name="Zutavern T."/>
            <person name="O'Shaughnessy A."/>
            <person name="Dike S."/>
            <person name="Dedhia N."/>
            <person name="Preston R."/>
            <person name="Balija V."/>
            <person name="McCombie W.R."/>
            <person name="Chow T."/>
            <person name="Chen H."/>
            <person name="Chung M."/>
            <person name="Chen C."/>
            <person name="Shaw J."/>
            <person name="Wu H."/>
            <person name="Hsiao K."/>
            <person name="Chao Y."/>
            <person name="Chu M."/>
            <person name="Cheng C."/>
            <person name="Hour A."/>
            <person name="Lee P."/>
            <person name="Lin S."/>
            <person name="Lin Y."/>
            <person name="Liou J."/>
            <person name="Liu S."/>
            <person name="Hsing Y."/>
            <person name="Raghuvanshi S."/>
            <person name="Mohanty A."/>
            <person name="Bharti A.K."/>
            <person name="Gaur A."/>
            <person name="Gupta V."/>
            <person name="Kumar D."/>
            <person name="Ravi V."/>
            <person name="Vij S."/>
            <person name="Kapur A."/>
            <person name="Khurana P."/>
            <person name="Khurana P."/>
            <person name="Khurana J.P."/>
            <person name="Tyagi A.K."/>
            <person name="Gaikwad K."/>
            <person name="Singh A."/>
            <person name="Dalal V."/>
            <person name="Srivastava S."/>
            <person name="Dixit A."/>
            <person name="Pal A.K."/>
            <person name="Ghazi I.A."/>
            <person name="Yadav M."/>
            <person name="Pandit A."/>
            <person name="Bhargava A."/>
            <person name="Sureshbabu K."/>
            <person name="Batra K."/>
            <person name="Sharma T.R."/>
            <person name="Mohapatra T."/>
            <person name="Singh N.K."/>
            <person name="Messing J."/>
            <person name="Nelson A.B."/>
            <person name="Fuks G."/>
            <person name="Kavchok S."/>
            <person name="Keizer G."/>
            <person name="Linton E."/>
            <person name="Llaca V."/>
            <person name="Song R."/>
            <person name="Tanyolac B."/>
            <person name="Young S."/>
            <person name="Ho-Il K."/>
            <person name="Hahn J.H."/>
            <person name="Sangsakoo G."/>
            <person name="Vanavichit A."/>
            <person name="de Mattos Luiz.A.T."/>
            <person name="Zimmer P.D."/>
            <person name="Malone G."/>
            <person name="Dellagostin O."/>
            <person name="de Oliveira A.C."/>
            <person name="Bevan M."/>
            <person name="Bancroft I."/>
            <person name="Minx P."/>
            <person name="Cordum H."/>
            <person name="Wilson R."/>
            <person name="Cheng Z."/>
            <person name="Jin W."/>
            <person name="Jiang J."/>
            <person name="Leong S.A."/>
            <person name="Iwama H."/>
            <person name="Gojobori T."/>
            <person name="Itoh T."/>
            <person name="Niimura Y."/>
            <person name="Fujii Y."/>
            <person name="Habara T."/>
            <person name="Sakai H."/>
            <person name="Sato Y."/>
            <person name="Wilson G."/>
            <person name="Kumar K."/>
            <person name="McCouch S."/>
            <person name="Juretic N."/>
            <person name="Hoen D."/>
            <person name="Wright S."/>
            <person name="Bruskiewich R."/>
            <person name="Bureau T."/>
            <person name="Miyao A."/>
            <person name="Hirochika H."/>
            <person name="Nishikawa T."/>
            <person name="Kadowaki K."/>
            <person name="Sugiura M."/>
            <person name="Burr B."/>
            <person name="Sasaki T."/>
        </authorList>
    </citation>
    <scope>NUCLEOTIDE SEQUENCE [LARGE SCALE GENOMIC DNA]</scope>
    <source>
        <strain evidence="3">cv. Nipponbare</strain>
    </source>
</reference>
<dbReference type="KEGG" id="dosa:Os02g0235200"/>
<sequence>MPSRPRGPRLQLVGSRAARLFAGVPPPAPPTRTLPPRALHRPRRPHHPPRHPGLRPPPPSPSVEPRAGGLRLPRLACRGVATSSC</sequence>
<feature type="compositionally biased region" description="Basic residues" evidence="1">
    <location>
        <begin position="38"/>
        <end position="53"/>
    </location>
</feature>
<accession>C7IYC0</accession>
<gene>
    <name evidence="2" type="ordered locus">Os02g0235200</name>
</gene>
<evidence type="ECO:0000256" key="1">
    <source>
        <dbReference type="SAM" id="MobiDB-lite"/>
    </source>
</evidence>
<dbReference type="Proteomes" id="UP000000763">
    <property type="component" value="Chromosome 2"/>
</dbReference>
<evidence type="ECO:0000313" key="3">
    <source>
        <dbReference type="Proteomes" id="UP000000763"/>
    </source>
</evidence>